<dbReference type="EMBL" id="BPLQ01006342">
    <property type="protein sequence ID" value="GIY21750.1"/>
    <property type="molecule type" value="Genomic_DNA"/>
</dbReference>
<proteinExistence type="predicted"/>
<name>A0AAV4RJ73_9ARAC</name>
<evidence type="ECO:0000313" key="1">
    <source>
        <dbReference type="EMBL" id="GIY21750.1"/>
    </source>
</evidence>
<dbReference type="Proteomes" id="UP001054837">
    <property type="component" value="Unassembled WGS sequence"/>
</dbReference>
<evidence type="ECO:0000313" key="2">
    <source>
        <dbReference type="Proteomes" id="UP001054837"/>
    </source>
</evidence>
<protein>
    <submittedName>
        <fullName evidence="1">Uncharacterized protein</fullName>
    </submittedName>
</protein>
<dbReference type="AlphaFoldDB" id="A0AAV4RJ73"/>
<accession>A0AAV4RJ73</accession>
<organism evidence="1 2">
    <name type="scientific">Caerostris darwini</name>
    <dbReference type="NCBI Taxonomy" id="1538125"/>
    <lineage>
        <taxon>Eukaryota</taxon>
        <taxon>Metazoa</taxon>
        <taxon>Ecdysozoa</taxon>
        <taxon>Arthropoda</taxon>
        <taxon>Chelicerata</taxon>
        <taxon>Arachnida</taxon>
        <taxon>Araneae</taxon>
        <taxon>Araneomorphae</taxon>
        <taxon>Entelegynae</taxon>
        <taxon>Araneoidea</taxon>
        <taxon>Araneidae</taxon>
        <taxon>Caerostris</taxon>
    </lineage>
</organism>
<comment type="caution">
    <text evidence="1">The sequence shown here is derived from an EMBL/GenBank/DDBJ whole genome shotgun (WGS) entry which is preliminary data.</text>
</comment>
<sequence length="93" mass="10865">MWLLSVVMKLSPHGGLQLYPTYHLEGSMLSRSPVQSMRFVNPSRGKPWVFFSPLITLMIFEYLPSNGGKRVRQYHLKLDSKQLFEFYVCPRSL</sequence>
<keyword evidence="2" id="KW-1185">Reference proteome</keyword>
<gene>
    <name evidence="1" type="ORF">CDAR_291351</name>
</gene>
<reference evidence="1 2" key="1">
    <citation type="submission" date="2021-06" db="EMBL/GenBank/DDBJ databases">
        <title>Caerostris darwini draft genome.</title>
        <authorList>
            <person name="Kono N."/>
            <person name="Arakawa K."/>
        </authorList>
    </citation>
    <scope>NUCLEOTIDE SEQUENCE [LARGE SCALE GENOMIC DNA]</scope>
</reference>